<evidence type="ECO:0000256" key="4">
    <source>
        <dbReference type="ARBA" id="ARBA00022840"/>
    </source>
</evidence>
<organism evidence="7 8">
    <name type="scientific">Spiroplasma platyhelix PALS-1</name>
    <dbReference type="NCBI Taxonomy" id="1276218"/>
    <lineage>
        <taxon>Bacteria</taxon>
        <taxon>Bacillati</taxon>
        <taxon>Mycoplasmatota</taxon>
        <taxon>Mollicutes</taxon>
        <taxon>Entomoplasmatales</taxon>
        <taxon>Spiroplasmataceae</taxon>
        <taxon>Spiroplasma</taxon>
    </lineage>
</organism>
<dbReference type="PROSITE" id="PS00211">
    <property type="entry name" value="ABC_TRANSPORTER_1"/>
    <property type="match status" value="1"/>
</dbReference>
<dbReference type="PANTHER" id="PTHR42798:SF2">
    <property type="entry name" value="ABC TRANSPORTER ATP-BINDING PROTEIN MG467-RELATED"/>
    <property type="match status" value="1"/>
</dbReference>
<dbReference type="InterPro" id="IPR017871">
    <property type="entry name" value="ABC_transporter-like_CS"/>
</dbReference>
<dbReference type="GO" id="GO:0022857">
    <property type="term" value="F:transmembrane transporter activity"/>
    <property type="evidence" value="ECO:0007669"/>
    <property type="project" value="UniProtKB-ARBA"/>
</dbReference>
<feature type="domain" description="ABC transporter" evidence="6">
    <location>
        <begin position="214"/>
        <end position="444"/>
    </location>
</feature>
<evidence type="ECO:0000256" key="5">
    <source>
        <dbReference type="SAM" id="MobiDB-lite"/>
    </source>
</evidence>
<dbReference type="GO" id="GO:0005524">
    <property type="term" value="F:ATP binding"/>
    <property type="evidence" value="ECO:0007669"/>
    <property type="project" value="UniProtKB-KW"/>
</dbReference>
<sequence length="447" mass="49827">MALKNRQKAEKEYKKAQAAEKAAEREYKRALAAEKAAAKKAEQKAKAEKRQQAQEAARKAREADRKAKEAERKAREAEKEAKEAERQANQATVAKKPAKKTAKPKKAKQTAKPRKVAAKVAKPAKPKRVVKASALAKPKRLRKSETEAGIIKKHGQADKPYTKQQDKEQEKKRKAFKEREKQLAKITKLHSKEILEGKVVSISNNVPDVKDNIIELFDVKKSYLTGDLEYEVLKGIDLKIKKGTFVVILGPSGSGKTTLLNIISGLDKANQGDVFVSGYNLSLLKDSHLTKFRRDTVGFIFQQYNLLTNLTARENAEVGENLAKTKNKALGIDEIFKVIEMDEHMNKFPSQLSGGQQQRVSIGRALAKNPKILFCDEPTGALDEEMGRKVLEILLDVNKAFKTSIIMVTHNPNFQYVADIVISVKNGSITSVKHNASPKKPSEINWG</sequence>
<reference evidence="7 8" key="1">
    <citation type="submission" date="2020-04" db="EMBL/GenBank/DDBJ databases">
        <title>Complete genome sequence of Spiroplasma platyhelix ATCC 51748, an insect isolate.</title>
        <authorList>
            <person name="Green E.A."/>
            <person name="Klassen J.L."/>
        </authorList>
    </citation>
    <scope>NUCLEOTIDE SEQUENCE [LARGE SCALE GENOMIC DNA]</scope>
    <source>
        <strain evidence="7 8">PALS-1</strain>
    </source>
</reference>
<proteinExistence type="inferred from homology"/>
<dbReference type="SUPFAM" id="SSF52540">
    <property type="entry name" value="P-loop containing nucleoside triphosphate hydrolases"/>
    <property type="match status" value="1"/>
</dbReference>
<evidence type="ECO:0000256" key="2">
    <source>
        <dbReference type="ARBA" id="ARBA00022448"/>
    </source>
</evidence>
<keyword evidence="4 7" id="KW-0067">ATP-binding</keyword>
<dbReference type="InterPro" id="IPR003593">
    <property type="entry name" value="AAA+_ATPase"/>
</dbReference>
<dbReference type="EMBL" id="JAAVVK010000002">
    <property type="protein sequence ID" value="NKE38578.1"/>
    <property type="molecule type" value="Genomic_DNA"/>
</dbReference>
<dbReference type="Pfam" id="PF00005">
    <property type="entry name" value="ABC_tran"/>
    <property type="match status" value="1"/>
</dbReference>
<evidence type="ECO:0000256" key="1">
    <source>
        <dbReference type="ARBA" id="ARBA00005417"/>
    </source>
</evidence>
<feature type="compositionally biased region" description="Basic and acidic residues" evidence="5">
    <location>
        <begin position="7"/>
        <end position="86"/>
    </location>
</feature>
<dbReference type="InterPro" id="IPR017911">
    <property type="entry name" value="MacB-like_ATP-bd"/>
</dbReference>
<evidence type="ECO:0000259" key="6">
    <source>
        <dbReference type="PROSITE" id="PS50893"/>
    </source>
</evidence>
<keyword evidence="3" id="KW-0547">Nucleotide-binding</keyword>
<dbReference type="GO" id="GO:0016887">
    <property type="term" value="F:ATP hydrolysis activity"/>
    <property type="evidence" value="ECO:0007669"/>
    <property type="project" value="InterPro"/>
</dbReference>
<dbReference type="FunFam" id="3.40.50.300:FF:000032">
    <property type="entry name" value="Export ABC transporter ATP-binding protein"/>
    <property type="match status" value="1"/>
</dbReference>
<keyword evidence="8" id="KW-1185">Reference proteome</keyword>
<name>A0A846UDJ9_9MOLU</name>
<dbReference type="PROSITE" id="PS50893">
    <property type="entry name" value="ABC_TRANSPORTER_2"/>
    <property type="match status" value="1"/>
</dbReference>
<dbReference type="Proteomes" id="UP000584587">
    <property type="component" value="Unassembled WGS sequence"/>
</dbReference>
<feature type="compositionally biased region" description="Basic and acidic residues" evidence="5">
    <location>
        <begin position="155"/>
        <end position="173"/>
    </location>
</feature>
<dbReference type="InterPro" id="IPR027417">
    <property type="entry name" value="P-loop_NTPase"/>
</dbReference>
<dbReference type="SMART" id="SM00382">
    <property type="entry name" value="AAA"/>
    <property type="match status" value="1"/>
</dbReference>
<protein>
    <submittedName>
        <fullName evidence="7">ABC transporter ATP-binding protein</fullName>
    </submittedName>
</protein>
<dbReference type="Gene3D" id="3.40.50.300">
    <property type="entry name" value="P-loop containing nucleotide triphosphate hydrolases"/>
    <property type="match status" value="1"/>
</dbReference>
<evidence type="ECO:0000256" key="3">
    <source>
        <dbReference type="ARBA" id="ARBA00022741"/>
    </source>
</evidence>
<accession>A0A846UDJ9</accession>
<dbReference type="InterPro" id="IPR003439">
    <property type="entry name" value="ABC_transporter-like_ATP-bd"/>
</dbReference>
<keyword evidence="2" id="KW-0813">Transport</keyword>
<dbReference type="GO" id="GO:0098796">
    <property type="term" value="C:membrane protein complex"/>
    <property type="evidence" value="ECO:0007669"/>
    <property type="project" value="UniProtKB-ARBA"/>
</dbReference>
<comment type="caution">
    <text evidence="7">The sequence shown here is derived from an EMBL/GenBank/DDBJ whole genome shotgun (WGS) entry which is preliminary data.</text>
</comment>
<dbReference type="AlphaFoldDB" id="A0A846UDJ9"/>
<comment type="similarity">
    <text evidence="1">Belongs to the ABC transporter superfamily.</text>
</comment>
<feature type="compositionally biased region" description="Basic residues" evidence="5">
    <location>
        <begin position="96"/>
        <end position="130"/>
    </location>
</feature>
<evidence type="ECO:0000313" key="8">
    <source>
        <dbReference type="Proteomes" id="UP000584587"/>
    </source>
</evidence>
<feature type="region of interest" description="Disordered" evidence="5">
    <location>
        <begin position="1"/>
        <end position="173"/>
    </location>
</feature>
<dbReference type="PANTHER" id="PTHR42798">
    <property type="entry name" value="LIPOPROTEIN-RELEASING SYSTEM ATP-BINDING PROTEIN LOLD"/>
    <property type="match status" value="1"/>
</dbReference>
<dbReference type="CDD" id="cd03255">
    <property type="entry name" value="ABC_MJ0796_LolCDE_FtsE"/>
    <property type="match status" value="1"/>
</dbReference>
<evidence type="ECO:0000313" key="7">
    <source>
        <dbReference type="EMBL" id="NKE38578.1"/>
    </source>
</evidence>
<gene>
    <name evidence="7" type="ORF">HER12_02270</name>
</gene>